<reference evidence="1" key="1">
    <citation type="submission" date="2019-08" db="EMBL/GenBank/DDBJ databases">
        <authorList>
            <person name="Kucharzyk K."/>
            <person name="Murdoch R.W."/>
            <person name="Higgins S."/>
            <person name="Loffler F."/>
        </authorList>
    </citation>
    <scope>NUCLEOTIDE SEQUENCE</scope>
</reference>
<gene>
    <name evidence="1" type="ORF">SDC9_143006</name>
</gene>
<name>A0A645E2S1_9ZZZZ</name>
<dbReference type="EMBL" id="VSSQ01042292">
    <property type="protein sequence ID" value="MPM95851.1"/>
    <property type="molecule type" value="Genomic_DNA"/>
</dbReference>
<protein>
    <submittedName>
        <fullName evidence="1">Uncharacterized protein</fullName>
    </submittedName>
</protein>
<organism evidence="1">
    <name type="scientific">bioreactor metagenome</name>
    <dbReference type="NCBI Taxonomy" id="1076179"/>
    <lineage>
        <taxon>unclassified sequences</taxon>
        <taxon>metagenomes</taxon>
        <taxon>ecological metagenomes</taxon>
    </lineage>
</organism>
<accession>A0A645E2S1</accession>
<sequence>MCHNYRFGRVFGWRRIGLAHGERNFQLEFFKRVQSVPMLAALRAVGNLDSGWKVRYTHRAGGFVTLLAAVAGGLEEIQPALRRQGVVNGQ</sequence>
<proteinExistence type="predicted"/>
<evidence type="ECO:0000313" key="1">
    <source>
        <dbReference type="EMBL" id="MPM95851.1"/>
    </source>
</evidence>
<dbReference type="AlphaFoldDB" id="A0A645E2S1"/>
<comment type="caution">
    <text evidence="1">The sequence shown here is derived from an EMBL/GenBank/DDBJ whole genome shotgun (WGS) entry which is preliminary data.</text>
</comment>